<comment type="caution">
    <text evidence="2">The sequence shown here is derived from an EMBL/GenBank/DDBJ whole genome shotgun (WGS) entry which is preliminary data.</text>
</comment>
<keyword evidence="3" id="KW-1185">Reference proteome</keyword>
<accession>A0A5M3PQ30</accession>
<organism evidence="2 3">
    <name type="scientific">Marinobacter salsuginis</name>
    <dbReference type="NCBI Taxonomy" id="418719"/>
    <lineage>
        <taxon>Bacteria</taxon>
        <taxon>Pseudomonadati</taxon>
        <taxon>Pseudomonadota</taxon>
        <taxon>Gammaproteobacteria</taxon>
        <taxon>Pseudomonadales</taxon>
        <taxon>Marinobacteraceae</taxon>
        <taxon>Marinobacter</taxon>
    </lineage>
</organism>
<gene>
    <name evidence="2" type="ORF">MS5N3_24350</name>
</gene>
<protein>
    <submittedName>
        <fullName evidence="2">Uncharacterized protein</fullName>
    </submittedName>
</protein>
<evidence type="ECO:0000313" key="2">
    <source>
        <dbReference type="EMBL" id="GBO84984.1"/>
    </source>
</evidence>
<sequence length="69" mass="7650">MHTLIQAEAPASKLQTDHQKENAKKVAYEGFNNFHRDRLQRVKADSLLSVGVCEKGLGWESGHSGANPF</sequence>
<evidence type="ECO:0000313" key="3">
    <source>
        <dbReference type="Proteomes" id="UP000340077"/>
    </source>
</evidence>
<proteinExistence type="predicted"/>
<dbReference type="EMBL" id="BGZH01000002">
    <property type="protein sequence ID" value="GBO84984.1"/>
    <property type="molecule type" value="Genomic_DNA"/>
</dbReference>
<reference evidence="2 3" key="1">
    <citation type="journal article" date="2019" name="J. Gen. Appl. Microbiol.">
        <title>Aerobic degradation of cis-dichloroethene by the marine bacterium Marinobacter salsuginis strain 5N-3.</title>
        <authorList>
            <person name="Inoue Y."/>
            <person name="Fukunaga Y."/>
            <person name="Katsumata H."/>
            <person name="Ohji S."/>
            <person name="Hosoyama A."/>
            <person name="Mori K."/>
            <person name="Ando K."/>
        </authorList>
    </citation>
    <scope>NUCLEOTIDE SEQUENCE [LARGE SCALE GENOMIC DNA]</scope>
    <source>
        <strain evidence="2 3">5N-3</strain>
    </source>
</reference>
<feature type="region of interest" description="Disordered" evidence="1">
    <location>
        <begin position="1"/>
        <end position="21"/>
    </location>
</feature>
<dbReference type="AlphaFoldDB" id="A0A5M3PQ30"/>
<name>A0A5M3PQ30_9GAMM</name>
<dbReference type="Proteomes" id="UP000340077">
    <property type="component" value="Unassembled WGS sequence"/>
</dbReference>
<evidence type="ECO:0000256" key="1">
    <source>
        <dbReference type="SAM" id="MobiDB-lite"/>
    </source>
</evidence>